<comment type="similarity">
    <text evidence="1">Belongs to the bacterial/plant glucose-1-phosphate adenylyltransferase family.</text>
</comment>
<protein>
    <submittedName>
        <fullName evidence="5">Glucose-1-phosphate adenylyltransferase subunit GlgD</fullName>
        <ecNumber evidence="5">2.7.7.27</ecNumber>
    </submittedName>
</protein>
<dbReference type="PANTHER" id="PTHR43523">
    <property type="entry name" value="GLUCOSE-1-PHOSPHATE ADENYLYLTRANSFERASE-RELATED"/>
    <property type="match status" value="1"/>
</dbReference>
<dbReference type="EMBL" id="WHOA01000116">
    <property type="protein sequence ID" value="NOU73157.1"/>
    <property type="molecule type" value="Genomic_DNA"/>
</dbReference>
<evidence type="ECO:0000313" key="5">
    <source>
        <dbReference type="EMBL" id="NOU73157.1"/>
    </source>
</evidence>
<feature type="domain" description="Glucose-1-phosphate adenylyltransferase/Bifunctional protein GlmU-like C-terminal hexapeptide" evidence="4">
    <location>
        <begin position="314"/>
        <end position="384"/>
    </location>
</feature>
<dbReference type="EC" id="2.7.7.27" evidence="5"/>
<dbReference type="InterPro" id="IPR056818">
    <property type="entry name" value="GlmU/GlgC-like_hexapep"/>
</dbReference>
<dbReference type="SUPFAM" id="SSF51161">
    <property type="entry name" value="Trimeric LpxA-like enzymes"/>
    <property type="match status" value="1"/>
</dbReference>
<gene>
    <name evidence="5" type="primary">glgD</name>
    <name evidence="5" type="ORF">GC098_17310</name>
</gene>
<name>A0ABX1XX80_9BACL</name>
<dbReference type="InterPro" id="IPR005835">
    <property type="entry name" value="NTP_transferase_dom"/>
</dbReference>
<dbReference type="InterPro" id="IPR011004">
    <property type="entry name" value="Trimer_LpxA-like_sf"/>
</dbReference>
<dbReference type="NCBIfam" id="TIGR02092">
    <property type="entry name" value="glgD"/>
    <property type="match status" value="1"/>
</dbReference>
<dbReference type="Pfam" id="PF24894">
    <property type="entry name" value="Hexapep_GlmU"/>
    <property type="match status" value="1"/>
</dbReference>
<evidence type="ECO:0000259" key="4">
    <source>
        <dbReference type="Pfam" id="PF24894"/>
    </source>
</evidence>
<dbReference type="Pfam" id="PF00483">
    <property type="entry name" value="NTP_transferase"/>
    <property type="match status" value="1"/>
</dbReference>
<accession>A0ABX1XX80</accession>
<dbReference type="Gene3D" id="3.90.550.10">
    <property type="entry name" value="Spore Coat Polysaccharide Biosynthesis Protein SpsA, Chain A"/>
    <property type="match status" value="1"/>
</dbReference>
<dbReference type="GO" id="GO:0008878">
    <property type="term" value="F:glucose-1-phosphate adenylyltransferase activity"/>
    <property type="evidence" value="ECO:0007669"/>
    <property type="project" value="UniProtKB-EC"/>
</dbReference>
<evidence type="ECO:0000259" key="3">
    <source>
        <dbReference type="Pfam" id="PF00483"/>
    </source>
</evidence>
<keyword evidence="5" id="KW-0808">Transferase</keyword>
<keyword evidence="6" id="KW-1185">Reference proteome</keyword>
<reference evidence="5 6" key="1">
    <citation type="submission" date="2019-10" db="EMBL/GenBank/DDBJ databases">
        <title>Description of Paenibacillus terrestris sp. nov.</title>
        <authorList>
            <person name="Carlier A."/>
            <person name="Qi S."/>
        </authorList>
    </citation>
    <scope>NUCLEOTIDE SEQUENCE [LARGE SCALE GENOMIC DNA]</scope>
    <source>
        <strain evidence="5 6">LMG 31458</strain>
    </source>
</reference>
<dbReference type="Gene3D" id="2.160.10.10">
    <property type="entry name" value="Hexapeptide repeat proteins"/>
    <property type="match status" value="1"/>
</dbReference>
<evidence type="ECO:0000256" key="2">
    <source>
        <dbReference type="ARBA" id="ARBA00023056"/>
    </source>
</evidence>
<proteinExistence type="inferred from homology"/>
<dbReference type="CDD" id="cd04651">
    <property type="entry name" value="LbH_G1P_AT_C"/>
    <property type="match status" value="1"/>
</dbReference>
<dbReference type="InterPro" id="IPR029044">
    <property type="entry name" value="Nucleotide-diphossugar_trans"/>
</dbReference>
<keyword evidence="5" id="KW-0548">Nucleotidyltransferase</keyword>
<comment type="caution">
    <text evidence="5">The sequence shown here is derived from an EMBL/GenBank/DDBJ whole genome shotgun (WGS) entry which is preliminary data.</text>
</comment>
<dbReference type="PANTHER" id="PTHR43523:SF6">
    <property type="entry name" value="GLYCOGEN BIOSYNTHESIS PROTEIN GLGD"/>
    <property type="match status" value="1"/>
</dbReference>
<organism evidence="5 6">
    <name type="scientific">Paenibacillus phytorum</name>
    <dbReference type="NCBI Taxonomy" id="2654977"/>
    <lineage>
        <taxon>Bacteria</taxon>
        <taxon>Bacillati</taxon>
        <taxon>Bacillota</taxon>
        <taxon>Bacilli</taxon>
        <taxon>Bacillales</taxon>
        <taxon>Paenibacillaceae</taxon>
        <taxon>Paenibacillus</taxon>
    </lineage>
</organism>
<feature type="domain" description="Nucleotidyl transferase" evidence="3">
    <location>
        <begin position="34"/>
        <end position="175"/>
    </location>
</feature>
<keyword evidence="2" id="KW-0320">Glycogen biosynthesis</keyword>
<sequence>MLTMQVLLKQDSKEECMMKNVLGMINLMNEQDDLSTLTRNRCVAAVPFAGRYRLVDFALSNMSNSGIQKVVVLANSKADSLLEHVGDGHHWGLDAPDAGGVSILPPFSLWIDPASDTRTFDHGDLLHLYSHLDYLKSCTETYILLAPSRVIYRSNFENMVDYHLSSGAEITVLFKHLTEIDRHAHIGRAYNLEMNDQGRVISASPTYHALPSLTPQNIDLDTMVMERKLLIDLIEKSLKRGSEIYLKEVIWAHLADIHVQGYANHGYMAIMDSIDSYYVHSMDLLQPQGWKQFMINQEFVYTRKEEEQATACNHDALIRNSFVAHGCRIEGYVENSILFPGVTVSKGASVKNSVIMHDCAIEASVYLDRVILDKQVVVEQGAVLCGQYAHPFVAEKSGVI</sequence>
<evidence type="ECO:0000313" key="6">
    <source>
        <dbReference type="Proteomes" id="UP000616779"/>
    </source>
</evidence>
<dbReference type="InterPro" id="IPR011832">
    <property type="entry name" value="GlgDAde_trans"/>
</dbReference>
<dbReference type="SUPFAM" id="SSF53448">
    <property type="entry name" value="Nucleotide-diphospho-sugar transferases"/>
    <property type="match status" value="1"/>
</dbReference>
<dbReference type="Proteomes" id="UP000616779">
    <property type="component" value="Unassembled WGS sequence"/>
</dbReference>
<dbReference type="InterPro" id="IPR011831">
    <property type="entry name" value="ADP-Glc_PPase"/>
</dbReference>
<evidence type="ECO:0000256" key="1">
    <source>
        <dbReference type="ARBA" id="ARBA00010443"/>
    </source>
</evidence>